<dbReference type="InterPro" id="IPR032687">
    <property type="entry name" value="AraC-type_N"/>
</dbReference>
<evidence type="ECO:0000256" key="2">
    <source>
        <dbReference type="ARBA" id="ARBA00023125"/>
    </source>
</evidence>
<dbReference type="PROSITE" id="PS01124">
    <property type="entry name" value="HTH_ARAC_FAMILY_2"/>
    <property type="match status" value="1"/>
</dbReference>
<dbReference type="Pfam" id="PF12625">
    <property type="entry name" value="Arabinose_bd"/>
    <property type="match status" value="1"/>
</dbReference>
<gene>
    <name evidence="6" type="ORF">FNZ56_05345</name>
</gene>
<dbReference type="SMART" id="SM00342">
    <property type="entry name" value="HTH_ARAC"/>
    <property type="match status" value="1"/>
</dbReference>
<organism evidence="6 7">
    <name type="scientific">Pseudoluteimonas lycopersici</name>
    <dbReference type="NCBI Taxonomy" id="1324796"/>
    <lineage>
        <taxon>Bacteria</taxon>
        <taxon>Pseudomonadati</taxon>
        <taxon>Pseudomonadota</taxon>
        <taxon>Gammaproteobacteria</taxon>
        <taxon>Lysobacterales</taxon>
        <taxon>Lysobacteraceae</taxon>
        <taxon>Pseudoluteimonas</taxon>
    </lineage>
</organism>
<evidence type="ECO:0000256" key="4">
    <source>
        <dbReference type="SAM" id="MobiDB-lite"/>
    </source>
</evidence>
<evidence type="ECO:0000313" key="6">
    <source>
        <dbReference type="EMBL" id="QDQ73334.1"/>
    </source>
</evidence>
<feature type="domain" description="HTH araC/xylS-type" evidence="5">
    <location>
        <begin position="245"/>
        <end position="342"/>
    </location>
</feature>
<reference evidence="6 7" key="1">
    <citation type="submission" date="2019-07" db="EMBL/GenBank/DDBJ databases">
        <title>Lysobacter weifangensis sp. nov., isolated from bensulfuron-methyl contaminated farmland soil.</title>
        <authorList>
            <person name="Zhao H."/>
        </authorList>
    </citation>
    <scope>NUCLEOTIDE SEQUENCE [LARGE SCALE GENOMIC DNA]</scope>
    <source>
        <strain evidence="6 7">CC-Bw-6</strain>
    </source>
</reference>
<keyword evidence="2" id="KW-0238">DNA-binding</keyword>
<dbReference type="PANTHER" id="PTHR47894:SF1">
    <property type="entry name" value="HTH-TYPE TRANSCRIPTIONAL REGULATOR VQSM"/>
    <property type="match status" value="1"/>
</dbReference>
<name>A0A516V499_9GAMM</name>
<dbReference type="Proteomes" id="UP000315891">
    <property type="component" value="Chromosome"/>
</dbReference>
<dbReference type="AlphaFoldDB" id="A0A516V499"/>
<dbReference type="SUPFAM" id="SSF46689">
    <property type="entry name" value="Homeodomain-like"/>
    <property type="match status" value="1"/>
</dbReference>
<dbReference type="EMBL" id="CP041742">
    <property type="protein sequence ID" value="QDQ73334.1"/>
    <property type="molecule type" value="Genomic_DNA"/>
</dbReference>
<sequence length="352" mass="38883">MNRPIADPRLTTANISTNILAGLCQMADEHGVACAPWFAGLRVARSQIDDASLRVSYRQASGILHRALRDLPVADAGLRLGRRQSIGNFGLLGLAMMTARSFGDAVAIGLQYAPLSGSLIDLELDASDPRELGVIARPRADEPAILPFLCEELYASVLMLCRGLVGPAFRPLRLELTYPAPAYAHEYEALFGCEVRFDMPRNRELVDPAWMEHRLPTWNPVSARQALALCRAQMPGGERPGELVASVRSLLRVRLQDNPRLADIADELHVTERTLRRQLLAAGTGFKQLHDQVRHERARDLLRERDLPIAQVGASVGFRDAREFRRAFKRWTGTTPSQARDARPGATTATDG</sequence>
<dbReference type="OrthoDB" id="5582699at2"/>
<keyword evidence="7" id="KW-1185">Reference proteome</keyword>
<proteinExistence type="predicted"/>
<dbReference type="Gene3D" id="1.10.10.60">
    <property type="entry name" value="Homeodomain-like"/>
    <property type="match status" value="1"/>
</dbReference>
<evidence type="ECO:0000313" key="7">
    <source>
        <dbReference type="Proteomes" id="UP000315891"/>
    </source>
</evidence>
<accession>A0A516V499</accession>
<keyword evidence="1" id="KW-0805">Transcription regulation</keyword>
<keyword evidence="3" id="KW-0804">Transcription</keyword>
<dbReference type="RefSeq" id="WP_143878847.1">
    <property type="nucleotide sequence ID" value="NZ_BAABLZ010000001.1"/>
</dbReference>
<evidence type="ECO:0000256" key="1">
    <source>
        <dbReference type="ARBA" id="ARBA00023015"/>
    </source>
</evidence>
<evidence type="ECO:0000256" key="3">
    <source>
        <dbReference type="ARBA" id="ARBA00023163"/>
    </source>
</evidence>
<dbReference type="Pfam" id="PF12833">
    <property type="entry name" value="HTH_18"/>
    <property type="match status" value="1"/>
</dbReference>
<feature type="region of interest" description="Disordered" evidence="4">
    <location>
        <begin position="332"/>
        <end position="352"/>
    </location>
</feature>
<protein>
    <submittedName>
        <fullName evidence="6">AraC family transcriptional regulator</fullName>
    </submittedName>
</protein>
<dbReference type="PANTHER" id="PTHR47894">
    <property type="entry name" value="HTH-TYPE TRANSCRIPTIONAL REGULATOR GADX"/>
    <property type="match status" value="1"/>
</dbReference>
<dbReference type="GO" id="GO:0005829">
    <property type="term" value="C:cytosol"/>
    <property type="evidence" value="ECO:0007669"/>
    <property type="project" value="TreeGrafter"/>
</dbReference>
<evidence type="ECO:0000259" key="5">
    <source>
        <dbReference type="PROSITE" id="PS01124"/>
    </source>
</evidence>
<dbReference type="GO" id="GO:0003700">
    <property type="term" value="F:DNA-binding transcription factor activity"/>
    <property type="evidence" value="ECO:0007669"/>
    <property type="project" value="InterPro"/>
</dbReference>
<dbReference type="InterPro" id="IPR018060">
    <property type="entry name" value="HTH_AraC"/>
</dbReference>
<dbReference type="InterPro" id="IPR009057">
    <property type="entry name" value="Homeodomain-like_sf"/>
</dbReference>
<dbReference type="GO" id="GO:0000976">
    <property type="term" value="F:transcription cis-regulatory region binding"/>
    <property type="evidence" value="ECO:0007669"/>
    <property type="project" value="TreeGrafter"/>
</dbReference>